<evidence type="ECO:0008006" key="4">
    <source>
        <dbReference type="Google" id="ProtNLM"/>
    </source>
</evidence>
<evidence type="ECO:0000313" key="3">
    <source>
        <dbReference type="Proteomes" id="UP000574390"/>
    </source>
</evidence>
<feature type="compositionally biased region" description="Basic residues" evidence="1">
    <location>
        <begin position="51"/>
        <end position="62"/>
    </location>
</feature>
<dbReference type="AlphaFoldDB" id="A0A7J6Q6Z5"/>
<sequence length="254" mass="27649">FLTLVTACQSTGPRSVSGAHVSSITRPSINRRSGASSGHSPQPTGVPARAHPARKHLAKRSNSRPTSGSRRRSTGSRALTAQRNKDANSVTLSLSLGSATIRQYLSGLRNYITYVRCLSDISGDTIPVFPIDPMVIVSWISTFRNGRTAANYVCHLRKWALLLGEEASGLNSALVSTALRGQIREHPGGTRRMKAIQLALLRQLIPGISPLNNGGLPWADPDSGFRSRRPSSWPTGSYFEFRPSFYPCPKQQSR</sequence>
<reference evidence="2 3" key="1">
    <citation type="submission" date="2020-04" db="EMBL/GenBank/DDBJ databases">
        <title>Perkinsus olseni comparative genomics.</title>
        <authorList>
            <person name="Bogema D.R."/>
        </authorList>
    </citation>
    <scope>NUCLEOTIDE SEQUENCE [LARGE SCALE GENOMIC DNA]</scope>
    <source>
        <strain evidence="2">ATCC PRA-205</strain>
    </source>
</reference>
<proteinExistence type="predicted"/>
<name>A0A7J6Q6Z5_PEROL</name>
<accession>A0A7J6Q6Z5</accession>
<gene>
    <name evidence="2" type="ORF">FOZ62_012351</name>
</gene>
<feature type="non-terminal residue" evidence="2">
    <location>
        <position position="1"/>
    </location>
</feature>
<organism evidence="2 3">
    <name type="scientific">Perkinsus olseni</name>
    <name type="common">Perkinsus atlanticus</name>
    <dbReference type="NCBI Taxonomy" id="32597"/>
    <lineage>
        <taxon>Eukaryota</taxon>
        <taxon>Sar</taxon>
        <taxon>Alveolata</taxon>
        <taxon>Perkinsozoa</taxon>
        <taxon>Perkinsea</taxon>
        <taxon>Perkinsida</taxon>
        <taxon>Perkinsidae</taxon>
        <taxon>Perkinsus</taxon>
    </lineage>
</organism>
<evidence type="ECO:0000313" key="2">
    <source>
        <dbReference type="EMBL" id="KAF4704344.1"/>
    </source>
</evidence>
<dbReference type="EMBL" id="JABANM010031571">
    <property type="protein sequence ID" value="KAF4704344.1"/>
    <property type="molecule type" value="Genomic_DNA"/>
</dbReference>
<dbReference type="Proteomes" id="UP000574390">
    <property type="component" value="Unassembled WGS sequence"/>
</dbReference>
<comment type="caution">
    <text evidence="2">The sequence shown here is derived from an EMBL/GenBank/DDBJ whole genome shotgun (WGS) entry which is preliminary data.</text>
</comment>
<feature type="non-terminal residue" evidence="2">
    <location>
        <position position="254"/>
    </location>
</feature>
<feature type="compositionally biased region" description="Polar residues" evidence="1">
    <location>
        <begin position="9"/>
        <end position="43"/>
    </location>
</feature>
<evidence type="ECO:0000256" key="1">
    <source>
        <dbReference type="SAM" id="MobiDB-lite"/>
    </source>
</evidence>
<feature type="region of interest" description="Disordered" evidence="1">
    <location>
        <begin position="9"/>
        <end position="84"/>
    </location>
</feature>
<protein>
    <recommendedName>
        <fullName evidence="4">Core-binding (CB) domain-containing protein</fullName>
    </recommendedName>
</protein>